<dbReference type="AlphaFoldDB" id="A0A6J8A0K3"/>
<dbReference type="Proteomes" id="UP000507470">
    <property type="component" value="Unassembled WGS sequence"/>
</dbReference>
<proteinExistence type="predicted"/>
<protein>
    <submittedName>
        <fullName evidence="1">Uncharacterized protein</fullName>
    </submittedName>
</protein>
<gene>
    <name evidence="1" type="ORF">MCOR_2349</name>
</gene>
<reference evidence="1 2" key="1">
    <citation type="submission" date="2020-06" db="EMBL/GenBank/DDBJ databases">
        <authorList>
            <person name="Li R."/>
            <person name="Bekaert M."/>
        </authorList>
    </citation>
    <scope>NUCLEOTIDE SEQUENCE [LARGE SCALE GENOMIC DNA]</scope>
    <source>
        <strain evidence="2">wild</strain>
    </source>
</reference>
<sequence length="290" mass="33609">MYEMREYALELRDVFASSMLSHANPQGNSFIPDNIIAFIRSLIKCVADMVITQPGTYNPAKYGRAFYFSETGETLRSVRKFTIDGEKRKKKHMITHLFPMTTVRNIFPKLEFQQEQLLLGDVENKSINSSQNLIKRSTEEETNTTDIASKVRHDHLKEAQTSLCNHCFDGYPDTPTLKDATHVRRAKGILTQRWNLLLICQVGRKRWVLCQILGFDWYCHSYNKQRFIEMLSLKLQNCDYKMVNTLDDADVTIVLTAIQHAQNSPNNILQQKDIAQDQILSSNQRKRSRT</sequence>
<evidence type="ECO:0000313" key="1">
    <source>
        <dbReference type="EMBL" id="CAC5359540.1"/>
    </source>
</evidence>
<dbReference type="EMBL" id="CACVKT020000508">
    <property type="protein sequence ID" value="CAC5359540.1"/>
    <property type="molecule type" value="Genomic_DNA"/>
</dbReference>
<name>A0A6J8A0K3_MYTCO</name>
<evidence type="ECO:0000313" key="2">
    <source>
        <dbReference type="Proteomes" id="UP000507470"/>
    </source>
</evidence>
<dbReference type="OrthoDB" id="6123162at2759"/>
<accession>A0A6J8A0K3</accession>
<keyword evidence="2" id="KW-1185">Reference proteome</keyword>
<organism evidence="1 2">
    <name type="scientific">Mytilus coruscus</name>
    <name type="common">Sea mussel</name>
    <dbReference type="NCBI Taxonomy" id="42192"/>
    <lineage>
        <taxon>Eukaryota</taxon>
        <taxon>Metazoa</taxon>
        <taxon>Spiralia</taxon>
        <taxon>Lophotrochozoa</taxon>
        <taxon>Mollusca</taxon>
        <taxon>Bivalvia</taxon>
        <taxon>Autobranchia</taxon>
        <taxon>Pteriomorphia</taxon>
        <taxon>Mytilida</taxon>
        <taxon>Mytiloidea</taxon>
        <taxon>Mytilidae</taxon>
        <taxon>Mytilinae</taxon>
        <taxon>Mytilus</taxon>
    </lineage>
</organism>